<evidence type="ECO:0000256" key="5">
    <source>
        <dbReference type="ARBA" id="ARBA00022837"/>
    </source>
</evidence>
<dbReference type="PROSITE" id="PS00018">
    <property type="entry name" value="EF_HAND_1"/>
    <property type="match status" value="4"/>
</dbReference>
<reference evidence="9" key="1">
    <citation type="submission" date="2020-06" db="EMBL/GenBank/DDBJ databases">
        <authorList>
            <person name="Li T."/>
            <person name="Hu X."/>
            <person name="Zhang T."/>
            <person name="Song X."/>
            <person name="Zhang H."/>
            <person name="Dai N."/>
            <person name="Sheng W."/>
            <person name="Hou X."/>
            <person name="Wei L."/>
        </authorList>
    </citation>
    <scope>NUCLEOTIDE SEQUENCE</scope>
    <source>
        <strain evidence="9">KEN8</strain>
        <tissue evidence="9">Leaf</tissue>
    </source>
</reference>
<dbReference type="FunFam" id="1.10.238.10:FF:000042">
    <property type="entry name" value="Calmodulin"/>
    <property type="match status" value="1"/>
</dbReference>
<evidence type="ECO:0000313" key="9">
    <source>
        <dbReference type="EMBL" id="KAL0390752.1"/>
    </source>
</evidence>
<keyword evidence="4" id="KW-0677">Repeat</keyword>
<dbReference type="SUPFAM" id="SSF47473">
    <property type="entry name" value="EF-hand"/>
    <property type="match status" value="1"/>
</dbReference>
<dbReference type="Gene3D" id="3.30.160.60">
    <property type="entry name" value="Classic Zinc Finger"/>
    <property type="match status" value="1"/>
</dbReference>
<reference evidence="9" key="2">
    <citation type="journal article" date="2024" name="Plant">
        <title>Genomic evolution and insights into agronomic trait innovations of Sesamum species.</title>
        <authorList>
            <person name="Miao H."/>
            <person name="Wang L."/>
            <person name="Qu L."/>
            <person name="Liu H."/>
            <person name="Sun Y."/>
            <person name="Le M."/>
            <person name="Wang Q."/>
            <person name="Wei S."/>
            <person name="Zheng Y."/>
            <person name="Lin W."/>
            <person name="Duan Y."/>
            <person name="Cao H."/>
            <person name="Xiong S."/>
            <person name="Wang X."/>
            <person name="Wei L."/>
            <person name="Li C."/>
            <person name="Ma Q."/>
            <person name="Ju M."/>
            <person name="Zhao R."/>
            <person name="Li G."/>
            <person name="Mu C."/>
            <person name="Tian Q."/>
            <person name="Mei H."/>
            <person name="Zhang T."/>
            <person name="Gao T."/>
            <person name="Zhang H."/>
        </authorList>
    </citation>
    <scope>NUCLEOTIDE SEQUENCE</scope>
    <source>
        <strain evidence="9">KEN8</strain>
    </source>
</reference>
<dbReference type="InterPro" id="IPR036236">
    <property type="entry name" value="Znf_C2H2_sf"/>
</dbReference>
<evidence type="ECO:0000259" key="8">
    <source>
        <dbReference type="PROSITE" id="PS50222"/>
    </source>
</evidence>
<dbReference type="FunFam" id="1.10.238.10:FF:000034">
    <property type="entry name" value="Calmodulin"/>
    <property type="match status" value="1"/>
</dbReference>
<dbReference type="SMART" id="SM00355">
    <property type="entry name" value="ZnF_C2H2"/>
    <property type="match status" value="2"/>
</dbReference>
<organism evidence="9">
    <name type="scientific">Sesamum calycinum</name>
    <dbReference type="NCBI Taxonomy" id="2727403"/>
    <lineage>
        <taxon>Eukaryota</taxon>
        <taxon>Viridiplantae</taxon>
        <taxon>Streptophyta</taxon>
        <taxon>Embryophyta</taxon>
        <taxon>Tracheophyta</taxon>
        <taxon>Spermatophyta</taxon>
        <taxon>Magnoliopsida</taxon>
        <taxon>eudicotyledons</taxon>
        <taxon>Gunneridae</taxon>
        <taxon>Pentapetalae</taxon>
        <taxon>asterids</taxon>
        <taxon>lamiids</taxon>
        <taxon>Lamiales</taxon>
        <taxon>Pedaliaceae</taxon>
        <taxon>Sesamum</taxon>
    </lineage>
</organism>
<dbReference type="GO" id="GO:0005509">
    <property type="term" value="F:calcium ion binding"/>
    <property type="evidence" value="ECO:0007669"/>
    <property type="project" value="InterPro"/>
</dbReference>
<feature type="domain" description="EF-hand" evidence="8">
    <location>
        <begin position="117"/>
        <end position="152"/>
    </location>
</feature>
<dbReference type="PANTHER" id="PTHR23048:SF53">
    <property type="entry name" value="CALMODULIN"/>
    <property type="match status" value="1"/>
</dbReference>
<dbReference type="PROSITE" id="PS50222">
    <property type="entry name" value="EF_HAND_2"/>
    <property type="match status" value="4"/>
</dbReference>
<dbReference type="AlphaFoldDB" id="A0AAW2SE64"/>
<dbReference type="SUPFAM" id="SSF57667">
    <property type="entry name" value="beta-beta-alpha zinc fingers"/>
    <property type="match status" value="1"/>
</dbReference>
<protein>
    <submittedName>
        <fullName evidence="9">Calmodulin-related protein</fullName>
    </submittedName>
</protein>
<dbReference type="SMART" id="SM00054">
    <property type="entry name" value="EFh"/>
    <property type="match status" value="4"/>
</dbReference>
<evidence type="ECO:0000256" key="4">
    <source>
        <dbReference type="ARBA" id="ARBA00022737"/>
    </source>
</evidence>
<comment type="similarity">
    <text evidence="1">Belongs to the calmodulin family.</text>
</comment>
<feature type="domain" description="EF-hand" evidence="8">
    <location>
        <begin position="44"/>
        <end position="79"/>
    </location>
</feature>
<name>A0AAW2SE64_9LAMI</name>
<dbReference type="Gene3D" id="1.10.238.10">
    <property type="entry name" value="EF-hand"/>
    <property type="match status" value="3"/>
</dbReference>
<feature type="domain" description="C2H2-type" evidence="7">
    <location>
        <begin position="322"/>
        <end position="349"/>
    </location>
</feature>
<feature type="domain" description="EF-hand" evidence="8">
    <location>
        <begin position="81"/>
        <end position="116"/>
    </location>
</feature>
<dbReference type="InterPro" id="IPR013087">
    <property type="entry name" value="Znf_C2H2_type"/>
</dbReference>
<gene>
    <name evidence="9" type="ORF">Scaly_0432300</name>
</gene>
<dbReference type="InterPro" id="IPR002048">
    <property type="entry name" value="EF_hand_dom"/>
</dbReference>
<sequence>MADQLTDDQISEFKEAFSLFDKDGDGCITTKELGTVMRSLGQNPTEAELQDMINEVDADGNGTIDFPEFLNLMARKMKDTDSEEELKEAFRVFDKDQNGFISAAELRHVMTNLGEKLTDEEVDEMIREADVDGDGQINYEEFVKVMMAKRHKKRTEASRRDVEATMSERVYRSLTASLILTPPGSPYVAQKLLMELQTSTSELQDPDPKSTVAMEAKQCVKDTRPSSILMFPEWLKTGRRTRPGKGSDQDLSAPDDLEIVKQNLPPKKRKFEESVLLSNVSKIRCPQSENDDGNVNPGLECLGTWKDSLVVQGTTIRGRKLHVCDLCDRSFKSYQALGGHKAHHKDDGFSANVDLSVVRAERKEGSCCGLIHRCPFCHKVFLKGQALGGHKRYCGRPEVQKLHSGGGQVATLNESRGFDFDLNQLPT</sequence>
<evidence type="ECO:0000256" key="6">
    <source>
        <dbReference type="PROSITE-ProRule" id="PRU00042"/>
    </source>
</evidence>
<dbReference type="Pfam" id="PF13912">
    <property type="entry name" value="zf-C2H2_6"/>
    <property type="match status" value="2"/>
</dbReference>
<dbReference type="InterPro" id="IPR011992">
    <property type="entry name" value="EF-hand-dom_pair"/>
</dbReference>
<dbReference type="PROSITE" id="PS50157">
    <property type="entry name" value="ZINC_FINGER_C2H2_2"/>
    <property type="match status" value="1"/>
</dbReference>
<evidence type="ECO:0000256" key="1">
    <source>
        <dbReference type="ARBA" id="ARBA00009763"/>
    </source>
</evidence>
<dbReference type="PROSITE" id="PS00028">
    <property type="entry name" value="ZINC_FINGER_C2H2_1"/>
    <property type="match status" value="1"/>
</dbReference>
<evidence type="ECO:0000259" key="7">
    <source>
        <dbReference type="PROSITE" id="PS50157"/>
    </source>
</evidence>
<dbReference type="InterPro" id="IPR050230">
    <property type="entry name" value="CALM/Myosin/TropC-like"/>
</dbReference>
<keyword evidence="3" id="KW-0479">Metal-binding</keyword>
<dbReference type="Pfam" id="PF13499">
    <property type="entry name" value="EF-hand_7"/>
    <property type="match status" value="2"/>
</dbReference>
<dbReference type="GO" id="GO:0008270">
    <property type="term" value="F:zinc ion binding"/>
    <property type="evidence" value="ECO:0007669"/>
    <property type="project" value="UniProtKB-KW"/>
</dbReference>
<dbReference type="CDD" id="cd00051">
    <property type="entry name" value="EFh"/>
    <property type="match status" value="2"/>
</dbReference>
<evidence type="ECO:0000256" key="2">
    <source>
        <dbReference type="ARBA" id="ARBA00022481"/>
    </source>
</evidence>
<keyword evidence="6" id="KW-0862">Zinc</keyword>
<proteinExistence type="inferred from homology"/>
<keyword evidence="6" id="KW-0863">Zinc-finger</keyword>
<evidence type="ECO:0000256" key="3">
    <source>
        <dbReference type="ARBA" id="ARBA00022723"/>
    </source>
</evidence>
<comment type="caution">
    <text evidence="9">The sequence shown here is derived from an EMBL/GenBank/DDBJ whole genome shotgun (WGS) entry which is preliminary data.</text>
</comment>
<keyword evidence="5" id="KW-0106">Calcium</keyword>
<dbReference type="GO" id="GO:0016460">
    <property type="term" value="C:myosin II complex"/>
    <property type="evidence" value="ECO:0007669"/>
    <property type="project" value="TreeGrafter"/>
</dbReference>
<keyword evidence="2" id="KW-0488">Methylation</keyword>
<dbReference type="PANTHER" id="PTHR23048">
    <property type="entry name" value="MYOSIN LIGHT CHAIN 1, 3"/>
    <property type="match status" value="1"/>
</dbReference>
<dbReference type="EMBL" id="JACGWM010000002">
    <property type="protein sequence ID" value="KAL0390752.1"/>
    <property type="molecule type" value="Genomic_DNA"/>
</dbReference>
<dbReference type="InterPro" id="IPR018247">
    <property type="entry name" value="EF_Hand_1_Ca_BS"/>
</dbReference>
<feature type="domain" description="EF-hand" evidence="8">
    <location>
        <begin position="8"/>
        <end position="43"/>
    </location>
</feature>
<accession>A0AAW2SE64</accession>